<reference evidence="2 3" key="1">
    <citation type="journal article" date="2019" name="Fungal Biol. Biotechnol.">
        <title>Draft genome sequence of fastidious pathogen Ceratobasidium theobromae, which causes vascular-streak dieback in Theobroma cacao.</title>
        <authorList>
            <person name="Ali S.S."/>
            <person name="Asman A."/>
            <person name="Shao J."/>
            <person name="Firmansyah A.P."/>
            <person name="Susilo A.W."/>
            <person name="Rosmana A."/>
            <person name="McMahon P."/>
            <person name="Junaid M."/>
            <person name="Guest D."/>
            <person name="Kheng T.Y."/>
            <person name="Meinhardt L.W."/>
            <person name="Bailey B.A."/>
        </authorList>
    </citation>
    <scope>NUCLEOTIDE SEQUENCE [LARGE SCALE GENOMIC DNA]</scope>
    <source>
        <strain evidence="2 3">CT2</strain>
    </source>
</reference>
<dbReference type="OrthoDB" id="6511194at2759"/>
<keyword evidence="3" id="KW-1185">Reference proteome</keyword>
<keyword evidence="2" id="KW-0378">Hydrolase</keyword>
<dbReference type="EMBL" id="SSOP01000799">
    <property type="protein sequence ID" value="KAB5587764.1"/>
    <property type="molecule type" value="Genomic_DNA"/>
</dbReference>
<dbReference type="PANTHER" id="PTHR35871">
    <property type="entry name" value="EXPRESSED PROTEIN"/>
    <property type="match status" value="1"/>
</dbReference>
<organism evidence="2 3">
    <name type="scientific">Ceratobasidium theobromae</name>
    <dbReference type="NCBI Taxonomy" id="1582974"/>
    <lineage>
        <taxon>Eukaryota</taxon>
        <taxon>Fungi</taxon>
        <taxon>Dikarya</taxon>
        <taxon>Basidiomycota</taxon>
        <taxon>Agaricomycotina</taxon>
        <taxon>Agaricomycetes</taxon>
        <taxon>Cantharellales</taxon>
        <taxon>Ceratobasidiaceae</taxon>
        <taxon>Ceratobasidium</taxon>
    </lineage>
</organism>
<keyword evidence="2" id="KW-0255">Endonuclease</keyword>
<dbReference type="AlphaFoldDB" id="A0A5N5Q7W6"/>
<evidence type="ECO:0000313" key="2">
    <source>
        <dbReference type="EMBL" id="KAB5587764.1"/>
    </source>
</evidence>
<dbReference type="PANTHER" id="PTHR35871:SF1">
    <property type="entry name" value="CXC1-LIKE CYSTEINE CLUSTER ASSOCIATED WITH KDZ TRANSPOSASES DOMAIN-CONTAINING PROTEIN"/>
    <property type="match status" value="1"/>
</dbReference>
<keyword evidence="2" id="KW-0540">Nuclease</keyword>
<proteinExistence type="predicted"/>
<comment type="caution">
    <text evidence="2">The sequence shown here is derived from an EMBL/GenBank/DDBJ whole genome shotgun (WGS) entry which is preliminary data.</text>
</comment>
<gene>
    <name evidence="2" type="ORF">CTheo_8795</name>
</gene>
<dbReference type="InterPro" id="IPR038717">
    <property type="entry name" value="Tc1-like_DDE_dom"/>
</dbReference>
<dbReference type="GO" id="GO:0004519">
    <property type="term" value="F:endonuclease activity"/>
    <property type="evidence" value="ECO:0007669"/>
    <property type="project" value="UniProtKB-KW"/>
</dbReference>
<dbReference type="Proteomes" id="UP000383932">
    <property type="component" value="Unassembled WGS sequence"/>
</dbReference>
<sequence>MAIIKKQYPNEDHMFVFDNATIHTKLPETAANVNKMTLGPSQKVQGEEIRPSGEKIKVDYTPRVLPDGRIQSFYYLMDHPVEKLQGAFKGMAQILEERGVEGALKMRLHCPPNGSQKGQGCLPGATNCCAHRAMMNQQDFLNQKSILQLQAEANGFLVIYLPKYHCELNPIEQCWGAAKHIYQDLPPSSSEAQLKENMLSALESVELKSIRR</sequence>
<dbReference type="Gene3D" id="3.30.420.10">
    <property type="entry name" value="Ribonuclease H-like superfamily/Ribonuclease H"/>
    <property type="match status" value="1"/>
</dbReference>
<feature type="domain" description="Tc1-like transposase DDE" evidence="1">
    <location>
        <begin position="149"/>
        <end position="191"/>
    </location>
</feature>
<dbReference type="InterPro" id="IPR036397">
    <property type="entry name" value="RNaseH_sf"/>
</dbReference>
<evidence type="ECO:0000313" key="3">
    <source>
        <dbReference type="Proteomes" id="UP000383932"/>
    </source>
</evidence>
<accession>A0A5N5Q7W6</accession>
<name>A0A5N5Q7W6_9AGAM</name>
<dbReference type="Pfam" id="PF13358">
    <property type="entry name" value="DDE_3"/>
    <property type="match status" value="1"/>
</dbReference>
<evidence type="ECO:0000259" key="1">
    <source>
        <dbReference type="Pfam" id="PF13358"/>
    </source>
</evidence>
<dbReference type="GO" id="GO:0003676">
    <property type="term" value="F:nucleic acid binding"/>
    <property type="evidence" value="ECO:0007669"/>
    <property type="project" value="InterPro"/>
</dbReference>
<protein>
    <submittedName>
        <fullName evidence="2">DDE family endonuclease</fullName>
    </submittedName>
</protein>